<dbReference type="Pfam" id="PF00239">
    <property type="entry name" value="Resolvase"/>
    <property type="match status" value="1"/>
</dbReference>
<dbReference type="RefSeq" id="WP_285883849.1">
    <property type="nucleotide sequence ID" value="NZ_JARFYN010000068.1"/>
</dbReference>
<proteinExistence type="inferred from homology"/>
<gene>
    <name evidence="3" type="ORF">PY650_31725</name>
</gene>
<accession>A0ABT7KNE1</accession>
<keyword evidence="4" id="KW-1185">Reference proteome</keyword>
<sequence length="195" mass="21674">MRRFLHFLCSLVIGVGQDYEGQVERLKRAGATKIFQEKRSGVDLAREELKKCLEYVREDDTLLVTKLDRLARSTADLYAIVTKLEGKGVAFKVLDDAAVDTTSRTGKLVMEILALIAEFETAIRRERQMEGIARAKAEGRTGGRPKSVTDEIARDIEARRAAGESFRSIAKSVGFSVATVQNVLRNTVKAEIANR</sequence>
<dbReference type="InterPro" id="IPR006119">
    <property type="entry name" value="Resolv_N"/>
</dbReference>
<dbReference type="CDD" id="cd03768">
    <property type="entry name" value="SR_ResInv"/>
    <property type="match status" value="1"/>
</dbReference>
<dbReference type="InterPro" id="IPR036162">
    <property type="entry name" value="Resolvase-like_N_sf"/>
</dbReference>
<reference evidence="3" key="1">
    <citation type="submission" date="2023-06" db="EMBL/GenBank/DDBJ databases">
        <title>Phylogenetic Diversity of Rhizobium strains.</title>
        <authorList>
            <person name="Moura F.T."/>
            <person name="Helene L.C.F."/>
            <person name="Hungria M."/>
        </authorList>
    </citation>
    <scope>NUCLEOTIDE SEQUENCE</scope>
    <source>
        <strain evidence="3">CCGE524</strain>
    </source>
</reference>
<evidence type="ECO:0000259" key="2">
    <source>
        <dbReference type="PROSITE" id="PS51736"/>
    </source>
</evidence>
<dbReference type="SMART" id="SM00857">
    <property type="entry name" value="Resolvase"/>
    <property type="match status" value="1"/>
</dbReference>
<dbReference type="InterPro" id="IPR050639">
    <property type="entry name" value="SSR_resolvase"/>
</dbReference>
<protein>
    <submittedName>
        <fullName evidence="3">Recombinase family protein</fullName>
    </submittedName>
</protein>
<dbReference type="SUPFAM" id="SSF53041">
    <property type="entry name" value="Resolvase-like"/>
    <property type="match status" value="1"/>
</dbReference>
<dbReference type="PROSITE" id="PS51736">
    <property type="entry name" value="RECOMBINASES_3"/>
    <property type="match status" value="1"/>
</dbReference>
<dbReference type="InterPro" id="IPR025246">
    <property type="entry name" value="IS30-like_HTH"/>
</dbReference>
<comment type="caution">
    <text evidence="3">The sequence shown here is derived from an EMBL/GenBank/DDBJ whole genome shotgun (WGS) entry which is preliminary data.</text>
</comment>
<dbReference type="PANTHER" id="PTHR30461:SF26">
    <property type="entry name" value="RESOLVASE HOMOLOG YNEB"/>
    <property type="match status" value="1"/>
</dbReference>
<name>A0ABT7KNE1_9HYPH</name>
<dbReference type="PANTHER" id="PTHR30461">
    <property type="entry name" value="DNA-INVERTASE FROM LAMBDOID PROPHAGE"/>
    <property type="match status" value="1"/>
</dbReference>
<dbReference type="EMBL" id="JARFYN010000068">
    <property type="protein sequence ID" value="MDL2410107.1"/>
    <property type="molecule type" value="Genomic_DNA"/>
</dbReference>
<feature type="domain" description="Resolvase/invertase-type recombinase catalytic" evidence="2">
    <location>
        <begin position="5"/>
        <end position="139"/>
    </location>
</feature>
<evidence type="ECO:0000313" key="3">
    <source>
        <dbReference type="EMBL" id="MDL2410107.1"/>
    </source>
</evidence>
<evidence type="ECO:0000313" key="4">
    <source>
        <dbReference type="Proteomes" id="UP001172630"/>
    </source>
</evidence>
<evidence type="ECO:0000256" key="1">
    <source>
        <dbReference type="ARBA" id="ARBA00009913"/>
    </source>
</evidence>
<dbReference type="Gene3D" id="3.40.50.1390">
    <property type="entry name" value="Resolvase, N-terminal catalytic domain"/>
    <property type="match status" value="1"/>
</dbReference>
<dbReference type="Pfam" id="PF13936">
    <property type="entry name" value="HTH_38"/>
    <property type="match status" value="1"/>
</dbReference>
<organism evidence="3 4">
    <name type="scientific">Rhizobium calliandrae</name>
    <dbReference type="NCBI Taxonomy" id="1312182"/>
    <lineage>
        <taxon>Bacteria</taxon>
        <taxon>Pseudomonadati</taxon>
        <taxon>Pseudomonadota</taxon>
        <taxon>Alphaproteobacteria</taxon>
        <taxon>Hyphomicrobiales</taxon>
        <taxon>Rhizobiaceae</taxon>
        <taxon>Rhizobium/Agrobacterium group</taxon>
        <taxon>Rhizobium</taxon>
    </lineage>
</organism>
<dbReference type="Proteomes" id="UP001172630">
    <property type="component" value="Unassembled WGS sequence"/>
</dbReference>
<comment type="similarity">
    <text evidence="1">Belongs to the site-specific recombinase resolvase family.</text>
</comment>